<evidence type="ECO:0000313" key="2">
    <source>
        <dbReference type="EMBL" id="MFC4411312.1"/>
    </source>
</evidence>
<reference evidence="3" key="1">
    <citation type="journal article" date="2019" name="Int. J. Syst. Evol. Microbiol.">
        <title>The Global Catalogue of Microorganisms (GCM) 10K type strain sequencing project: providing services to taxonomists for standard genome sequencing and annotation.</title>
        <authorList>
            <consortium name="The Broad Institute Genomics Platform"/>
            <consortium name="The Broad Institute Genome Sequencing Center for Infectious Disease"/>
            <person name="Wu L."/>
            <person name="Ma J."/>
        </authorList>
    </citation>
    <scope>NUCLEOTIDE SEQUENCE [LARGE SCALE GENOMIC DNA]</scope>
    <source>
        <strain evidence="3">CCUG 59778</strain>
    </source>
</reference>
<keyword evidence="3" id="KW-1185">Reference proteome</keyword>
<dbReference type="GO" id="GO:0004523">
    <property type="term" value="F:RNA-DNA hybrid ribonuclease activity"/>
    <property type="evidence" value="ECO:0007669"/>
    <property type="project" value="UniProtKB-EC"/>
</dbReference>
<proteinExistence type="predicted"/>
<gene>
    <name evidence="2" type="ORF">ACFOZY_12855</name>
</gene>
<dbReference type="SUPFAM" id="SSF53098">
    <property type="entry name" value="Ribonuclease H-like"/>
    <property type="match status" value="1"/>
</dbReference>
<organism evidence="2 3">
    <name type="scientific">Chungangia koreensis</name>
    <dbReference type="NCBI Taxonomy" id="752657"/>
    <lineage>
        <taxon>Bacteria</taxon>
        <taxon>Bacillati</taxon>
        <taxon>Bacillota</taxon>
        <taxon>Bacilli</taxon>
        <taxon>Lactobacillales</taxon>
        <taxon>Chungangia</taxon>
    </lineage>
</organism>
<evidence type="ECO:0000313" key="3">
    <source>
        <dbReference type="Proteomes" id="UP001595817"/>
    </source>
</evidence>
<feature type="domain" description="RNase H type-1" evidence="1">
    <location>
        <begin position="1"/>
        <end position="126"/>
    </location>
</feature>
<sequence>MLEVYIDAASAGNPGPSGIGVYIKGEGHIVKISEPVGITDNHTAEFMALLRGVQEAEKLSKGFISIRSDSQVVVTAVEKEYVKKEEYKRYLDEALKIANGFDFFFIKWIRDEENGAADQLAREAIQKNNG</sequence>
<dbReference type="InterPro" id="IPR053151">
    <property type="entry name" value="RNase_H-like"/>
</dbReference>
<keyword evidence="2" id="KW-0378">Hydrolase</keyword>
<dbReference type="EMBL" id="JBHSEC010000019">
    <property type="protein sequence ID" value="MFC4411312.1"/>
    <property type="molecule type" value="Genomic_DNA"/>
</dbReference>
<accession>A0ABV8X9J9</accession>
<dbReference type="PROSITE" id="PS50879">
    <property type="entry name" value="RNASE_H_1"/>
    <property type="match status" value="1"/>
</dbReference>
<dbReference type="InterPro" id="IPR012337">
    <property type="entry name" value="RNaseH-like_sf"/>
</dbReference>
<dbReference type="RefSeq" id="WP_378156085.1">
    <property type="nucleotide sequence ID" value="NZ_JBHSEC010000019.1"/>
</dbReference>
<dbReference type="Pfam" id="PF13456">
    <property type="entry name" value="RVT_3"/>
    <property type="match status" value="1"/>
</dbReference>
<dbReference type="InterPro" id="IPR002156">
    <property type="entry name" value="RNaseH_domain"/>
</dbReference>
<name>A0ABV8X9J9_9LACT</name>
<evidence type="ECO:0000259" key="1">
    <source>
        <dbReference type="PROSITE" id="PS50879"/>
    </source>
</evidence>
<protein>
    <submittedName>
        <fullName evidence="2">Ribonuclease HI family protein</fullName>
        <ecNumber evidence="2">3.1.26.4</ecNumber>
    </submittedName>
</protein>
<dbReference type="InterPro" id="IPR036397">
    <property type="entry name" value="RNaseH_sf"/>
</dbReference>
<dbReference type="PANTHER" id="PTHR47723:SF19">
    <property type="entry name" value="POLYNUCLEOTIDYL TRANSFERASE, RIBONUCLEASE H-LIKE SUPERFAMILY PROTEIN"/>
    <property type="match status" value="1"/>
</dbReference>
<dbReference type="EC" id="3.1.26.4" evidence="2"/>
<dbReference type="PANTHER" id="PTHR47723">
    <property type="entry name" value="OS05G0353850 PROTEIN"/>
    <property type="match status" value="1"/>
</dbReference>
<comment type="caution">
    <text evidence="2">The sequence shown here is derived from an EMBL/GenBank/DDBJ whole genome shotgun (WGS) entry which is preliminary data.</text>
</comment>
<dbReference type="CDD" id="cd09279">
    <property type="entry name" value="RNase_HI_like"/>
    <property type="match status" value="1"/>
</dbReference>
<dbReference type="Proteomes" id="UP001595817">
    <property type="component" value="Unassembled WGS sequence"/>
</dbReference>
<dbReference type="Gene3D" id="3.30.420.10">
    <property type="entry name" value="Ribonuclease H-like superfamily/Ribonuclease H"/>
    <property type="match status" value="1"/>
</dbReference>